<feature type="non-terminal residue" evidence="7">
    <location>
        <position position="1"/>
    </location>
</feature>
<dbReference type="Proteomes" id="UP000076842">
    <property type="component" value="Unassembled WGS sequence"/>
</dbReference>
<dbReference type="GO" id="GO:0016787">
    <property type="term" value="F:hydrolase activity"/>
    <property type="evidence" value="ECO:0007669"/>
    <property type="project" value="UniProtKB-KW"/>
</dbReference>
<keyword evidence="8" id="KW-1185">Reference proteome</keyword>
<reference evidence="7 8" key="1">
    <citation type="journal article" date="2016" name="Mol. Biol. Evol.">
        <title>Comparative Genomics of Early-Diverging Mushroom-Forming Fungi Provides Insights into the Origins of Lignocellulose Decay Capabilities.</title>
        <authorList>
            <person name="Nagy L.G."/>
            <person name="Riley R."/>
            <person name="Tritt A."/>
            <person name="Adam C."/>
            <person name="Daum C."/>
            <person name="Floudas D."/>
            <person name="Sun H."/>
            <person name="Yadav J.S."/>
            <person name="Pangilinan J."/>
            <person name="Larsson K.H."/>
            <person name="Matsuura K."/>
            <person name="Barry K."/>
            <person name="Labutti K."/>
            <person name="Kuo R."/>
            <person name="Ohm R.A."/>
            <person name="Bhattacharya S.S."/>
            <person name="Shirouzu T."/>
            <person name="Yoshinaga Y."/>
            <person name="Martin F.M."/>
            <person name="Grigoriev I.V."/>
            <person name="Hibbett D.S."/>
        </authorList>
    </citation>
    <scope>NUCLEOTIDE SEQUENCE [LARGE SCALE GENOMIC DNA]</scope>
    <source>
        <strain evidence="7 8">HHB12733</strain>
    </source>
</reference>
<comment type="similarity">
    <text evidence="2">Belongs to the metallo-beta-lactamase superfamily.</text>
</comment>
<gene>
    <name evidence="7" type="ORF">CALCODRAFT_421169</name>
</gene>
<keyword evidence="4 7" id="KW-0378">Hydrolase</keyword>
<evidence type="ECO:0000256" key="5">
    <source>
        <dbReference type="ARBA" id="ARBA00022833"/>
    </source>
</evidence>
<dbReference type="PANTHER" id="PTHR42978">
    <property type="entry name" value="QUORUM-QUENCHING LACTONASE YTNP-RELATED-RELATED"/>
    <property type="match status" value="1"/>
</dbReference>
<dbReference type="AlphaFoldDB" id="A0A165EBN9"/>
<sequence length="304" mass="33162">PIPEGSATCTVQPIVNATLTIPEPFVLTPASSPTARYNVPTFVFLITHAGTGKKYLFDLGVRYDWETAFPEGMQAITRDPWDPQIVGDVGEMLKEGGVDPESVDGLIFSHHHWDHTGLISPFPNADLLGGVATFQEGATGDFKDSNGRAVDLAAQIAQAGRVPKPVDFDKEKTEKVGPFEKAVDLLGDGSLWIVQTAGHTPGHVSALVRVQPSPNASYVLLGGDTTHHPSLICPCHHHLRINTSFRRPQDPPGPRTMYNDIPLAWDTMQRTARIEKEGNVMVVVAHDYLLYRVWKGDGTVMFPG</sequence>
<dbReference type="InterPro" id="IPR001279">
    <property type="entry name" value="Metallo-B-lactamas"/>
</dbReference>
<dbReference type="InterPro" id="IPR036866">
    <property type="entry name" value="RibonucZ/Hydroxyglut_hydro"/>
</dbReference>
<accession>A0A165EBN9</accession>
<evidence type="ECO:0000313" key="8">
    <source>
        <dbReference type="Proteomes" id="UP000076842"/>
    </source>
</evidence>
<evidence type="ECO:0000256" key="2">
    <source>
        <dbReference type="ARBA" id="ARBA00007749"/>
    </source>
</evidence>
<dbReference type="EMBL" id="KV424012">
    <property type="protein sequence ID" value="KZT54514.1"/>
    <property type="molecule type" value="Genomic_DNA"/>
</dbReference>
<comment type="cofactor">
    <cofactor evidence="1">
        <name>Zn(2+)</name>
        <dbReference type="ChEBI" id="CHEBI:29105"/>
    </cofactor>
</comment>
<feature type="non-terminal residue" evidence="7">
    <location>
        <position position="304"/>
    </location>
</feature>
<keyword evidence="3" id="KW-0479">Metal-binding</keyword>
<dbReference type="GO" id="GO:0046872">
    <property type="term" value="F:metal ion binding"/>
    <property type="evidence" value="ECO:0007669"/>
    <property type="project" value="UniProtKB-KW"/>
</dbReference>
<dbReference type="SUPFAM" id="SSF56281">
    <property type="entry name" value="Metallo-hydrolase/oxidoreductase"/>
    <property type="match status" value="1"/>
</dbReference>
<dbReference type="Pfam" id="PF00753">
    <property type="entry name" value="Lactamase_B"/>
    <property type="match status" value="1"/>
</dbReference>
<dbReference type="InterPro" id="IPR051013">
    <property type="entry name" value="MBL_superfamily_lactonases"/>
</dbReference>
<evidence type="ECO:0000256" key="1">
    <source>
        <dbReference type="ARBA" id="ARBA00001947"/>
    </source>
</evidence>
<evidence type="ECO:0000313" key="7">
    <source>
        <dbReference type="EMBL" id="KZT54514.1"/>
    </source>
</evidence>
<dbReference type="CDD" id="cd07730">
    <property type="entry name" value="metallo-hydrolase-like_MBL-fold"/>
    <property type="match status" value="1"/>
</dbReference>
<proteinExistence type="inferred from homology"/>
<dbReference type="PANTHER" id="PTHR42978:SF2">
    <property type="entry name" value="102 KBASES UNSTABLE REGION: FROM 1 TO 119443"/>
    <property type="match status" value="1"/>
</dbReference>
<evidence type="ECO:0000259" key="6">
    <source>
        <dbReference type="SMART" id="SM00849"/>
    </source>
</evidence>
<dbReference type="InParanoid" id="A0A165EBN9"/>
<keyword evidence="5" id="KW-0862">Zinc</keyword>
<feature type="domain" description="Metallo-beta-lactamase" evidence="6">
    <location>
        <begin position="40"/>
        <end position="286"/>
    </location>
</feature>
<dbReference type="STRING" id="1353952.A0A165EBN9"/>
<name>A0A165EBN9_9BASI</name>
<dbReference type="Gene3D" id="3.60.15.10">
    <property type="entry name" value="Ribonuclease Z/Hydroxyacylglutathione hydrolase-like"/>
    <property type="match status" value="1"/>
</dbReference>
<evidence type="ECO:0000256" key="3">
    <source>
        <dbReference type="ARBA" id="ARBA00022723"/>
    </source>
</evidence>
<organism evidence="7 8">
    <name type="scientific">Calocera cornea HHB12733</name>
    <dbReference type="NCBI Taxonomy" id="1353952"/>
    <lineage>
        <taxon>Eukaryota</taxon>
        <taxon>Fungi</taxon>
        <taxon>Dikarya</taxon>
        <taxon>Basidiomycota</taxon>
        <taxon>Agaricomycotina</taxon>
        <taxon>Dacrymycetes</taxon>
        <taxon>Dacrymycetales</taxon>
        <taxon>Dacrymycetaceae</taxon>
        <taxon>Calocera</taxon>
    </lineage>
</organism>
<dbReference type="OrthoDB" id="10250730at2759"/>
<protein>
    <submittedName>
        <fullName evidence="7">Metallo-hydrolase/oxidoreductase</fullName>
    </submittedName>
</protein>
<dbReference type="SMART" id="SM00849">
    <property type="entry name" value="Lactamase_B"/>
    <property type="match status" value="1"/>
</dbReference>
<evidence type="ECO:0000256" key="4">
    <source>
        <dbReference type="ARBA" id="ARBA00022801"/>
    </source>
</evidence>